<feature type="region of interest" description="Disordered" evidence="1">
    <location>
        <begin position="1"/>
        <end position="82"/>
    </location>
</feature>
<organism evidence="2 3">
    <name type="scientific">Vanrija albida</name>
    <dbReference type="NCBI Taxonomy" id="181172"/>
    <lineage>
        <taxon>Eukaryota</taxon>
        <taxon>Fungi</taxon>
        <taxon>Dikarya</taxon>
        <taxon>Basidiomycota</taxon>
        <taxon>Agaricomycotina</taxon>
        <taxon>Tremellomycetes</taxon>
        <taxon>Trichosporonales</taxon>
        <taxon>Trichosporonaceae</taxon>
        <taxon>Vanrija</taxon>
    </lineage>
</organism>
<feature type="compositionally biased region" description="Low complexity" evidence="1">
    <location>
        <begin position="39"/>
        <end position="51"/>
    </location>
</feature>
<reference evidence="2 3" key="1">
    <citation type="submission" date="2023-08" db="EMBL/GenBank/DDBJ databases">
        <title>Annotated Genome Sequence of Vanrija albida AlHP1.</title>
        <authorList>
            <person name="Herzog R."/>
        </authorList>
    </citation>
    <scope>NUCLEOTIDE SEQUENCE [LARGE SCALE GENOMIC DNA]</scope>
    <source>
        <strain evidence="2 3">AlHP1</strain>
    </source>
</reference>
<feature type="compositionally biased region" description="Basic and acidic residues" evidence="1">
    <location>
        <begin position="22"/>
        <end position="36"/>
    </location>
</feature>
<proteinExistence type="predicted"/>
<feature type="region of interest" description="Disordered" evidence="1">
    <location>
        <begin position="142"/>
        <end position="210"/>
    </location>
</feature>
<evidence type="ECO:0000313" key="2">
    <source>
        <dbReference type="EMBL" id="KAL1409787.1"/>
    </source>
</evidence>
<evidence type="ECO:0000256" key="1">
    <source>
        <dbReference type="SAM" id="MobiDB-lite"/>
    </source>
</evidence>
<dbReference type="GeneID" id="95984827"/>
<evidence type="ECO:0000313" key="3">
    <source>
        <dbReference type="Proteomes" id="UP001565368"/>
    </source>
</evidence>
<feature type="compositionally biased region" description="Low complexity" evidence="1">
    <location>
        <begin position="59"/>
        <end position="78"/>
    </location>
</feature>
<dbReference type="RefSeq" id="XP_069209731.1">
    <property type="nucleotide sequence ID" value="XM_069352313.1"/>
</dbReference>
<dbReference type="EMBL" id="JBBXJM010000003">
    <property type="protein sequence ID" value="KAL1409787.1"/>
    <property type="molecule type" value="Genomic_DNA"/>
</dbReference>
<protein>
    <submittedName>
        <fullName evidence="2">Uncharacterized protein</fullName>
    </submittedName>
</protein>
<comment type="caution">
    <text evidence="2">The sequence shown here is derived from an EMBL/GenBank/DDBJ whole genome shotgun (WGS) entry which is preliminary data.</text>
</comment>
<dbReference type="Proteomes" id="UP001565368">
    <property type="component" value="Unassembled WGS sequence"/>
</dbReference>
<name>A0ABR3Q5H4_9TREE</name>
<accession>A0ABR3Q5H4</accession>
<gene>
    <name evidence="2" type="ORF">Q8F55_003784</name>
</gene>
<keyword evidence="3" id="KW-1185">Reference proteome</keyword>
<sequence length="233" mass="25134">MATTIFARLDLDAAPLDDPHDDDDHSTTPHADDTTPRHLPLMTPLLGTTTPPLTPSPPRLTASPCSRSSSSSSCAPSSEPMRRSLASIGYSRPPLAAVGMERTPSSQGVDGNPFAGRQSPMLVQRRPSSYSCADTIALDDLATEPSPETSPRPSPLLETQHHTIPLRRRTTPRAFLATQYDTPRTRTRGASAPPLRSQSSPRADTRAGRAYLSLRVQNSLGSIRALPWRQDGP</sequence>